<sequence>MDLDDILKLAETRPPSSLELARARRVARAVQSQYDLSIAEGYDIISDTDVVDPLTTEIDEATRIARSAQLAKLGTITWSCGTGDSDAFARLVWSDEMAMIWGHPPGTLRLTPRILADLVHPADVDFVRDVVRRAWERRSPEEVAFRVIQPGGSVRHLHCHIEILTAAGKQTGIIATAEDATAFELARQERSRLSTRSRMLCADLAALDTATGLPTRSYLIDEIDKARRTSGGALVVVATEPTTRLPDAITDENHDQLTGEVAGLLRTMVGDEVVCGLVGPGLWAVLVAPEEEEHASDPGILAARIVDTFRRHLFSVQHRTVRLNTSAGLVHFASDATATGFDLLIDGEHAARDARHNGLPVSVLDQPVTDADRVDRCRARVRQAVSANRFALYAQPIVDLGLNEVTRHEILLRVRSDAGEPMAPWAFLEMAERVGEILTVDKWVIDHALELIGRGAQTSHYQVNISGKSLADPGLLTYVTEAIRRHKVNPECLTFEITETTLIENRNGALAFATGIRQIGCQLALDDFGTGYGALVHLKILPVDLVKIDGVFIVNLCRSPADQAVVSTLVKLCHTLGIRVAAEYVQDEETLTLLKSCGVDFAQGYQIGRPEPIAANAKRQVRTIELELQLPPQHTALG</sequence>
<dbReference type="InterPro" id="IPR000160">
    <property type="entry name" value="GGDEF_dom"/>
</dbReference>
<dbReference type="Pfam" id="PF08447">
    <property type="entry name" value="PAS_3"/>
    <property type="match status" value="1"/>
</dbReference>
<dbReference type="STRING" id="1150864.MILUP08_45474"/>
<dbReference type="PROSITE" id="PS50883">
    <property type="entry name" value="EAL"/>
    <property type="match status" value="1"/>
</dbReference>
<dbReference type="EMBL" id="CAIE01000039">
    <property type="protein sequence ID" value="CCH20591.1"/>
    <property type="molecule type" value="Genomic_DNA"/>
</dbReference>
<gene>
    <name evidence="2" type="ORF">MILUP08_45474</name>
</gene>
<dbReference type="InterPro" id="IPR050706">
    <property type="entry name" value="Cyclic-di-GMP_PDE-like"/>
</dbReference>
<dbReference type="CDD" id="cd00130">
    <property type="entry name" value="PAS"/>
    <property type="match status" value="1"/>
</dbReference>
<dbReference type="SMART" id="SM00052">
    <property type="entry name" value="EAL"/>
    <property type="match status" value="1"/>
</dbReference>
<dbReference type="Gene3D" id="3.30.450.20">
    <property type="entry name" value="PAS domain"/>
    <property type="match status" value="1"/>
</dbReference>
<evidence type="ECO:0000313" key="3">
    <source>
        <dbReference type="Proteomes" id="UP000003448"/>
    </source>
</evidence>
<dbReference type="SMART" id="SM00267">
    <property type="entry name" value="GGDEF"/>
    <property type="match status" value="1"/>
</dbReference>
<dbReference type="InterPro" id="IPR043128">
    <property type="entry name" value="Rev_trsase/Diguanyl_cyclase"/>
</dbReference>
<dbReference type="CDD" id="cd01948">
    <property type="entry name" value="EAL"/>
    <property type="match status" value="1"/>
</dbReference>
<reference evidence="3" key="1">
    <citation type="journal article" date="2012" name="J. Bacteriol.">
        <title>Genome Sequence of Micromonospora lupini Lupac 08, Isolated from Root Nodules of Lupinus angustifolius.</title>
        <authorList>
            <person name="Alonso-Vega P."/>
            <person name="Normand P."/>
            <person name="Bacigalupe R."/>
            <person name="Pujic P."/>
            <person name="Lajus A."/>
            <person name="Vallenet D."/>
            <person name="Carro L."/>
            <person name="Coll P."/>
            <person name="Trujillo M.E."/>
        </authorList>
    </citation>
    <scope>NUCLEOTIDE SEQUENCE [LARGE SCALE GENOMIC DNA]</scope>
    <source>
        <strain evidence="3">Lupac 08</strain>
    </source>
</reference>
<dbReference type="eggNOG" id="COG2200">
    <property type="taxonomic scope" value="Bacteria"/>
</dbReference>
<evidence type="ECO:0000259" key="1">
    <source>
        <dbReference type="PROSITE" id="PS50883"/>
    </source>
</evidence>
<dbReference type="AlphaFoldDB" id="I0L9U4"/>
<dbReference type="OrthoDB" id="23692at2"/>
<evidence type="ECO:0000313" key="2">
    <source>
        <dbReference type="EMBL" id="CCH20591.1"/>
    </source>
</evidence>
<accession>I0L9U4</accession>
<dbReference type="PANTHER" id="PTHR33121">
    <property type="entry name" value="CYCLIC DI-GMP PHOSPHODIESTERASE PDEF"/>
    <property type="match status" value="1"/>
</dbReference>
<feature type="domain" description="EAL" evidence="1">
    <location>
        <begin position="374"/>
        <end position="624"/>
    </location>
</feature>
<dbReference type="GO" id="GO:0071111">
    <property type="term" value="F:cyclic-guanylate-specific phosphodiesterase activity"/>
    <property type="evidence" value="ECO:0007669"/>
    <property type="project" value="InterPro"/>
</dbReference>
<name>I0L9U4_9ACTN</name>
<dbReference type="InterPro" id="IPR035919">
    <property type="entry name" value="EAL_sf"/>
</dbReference>
<dbReference type="SUPFAM" id="SSF141868">
    <property type="entry name" value="EAL domain-like"/>
    <property type="match status" value="1"/>
</dbReference>
<dbReference type="InterPro" id="IPR035965">
    <property type="entry name" value="PAS-like_dom_sf"/>
</dbReference>
<dbReference type="InterPro" id="IPR000014">
    <property type="entry name" value="PAS"/>
</dbReference>
<dbReference type="Pfam" id="PF00563">
    <property type="entry name" value="EAL"/>
    <property type="match status" value="1"/>
</dbReference>
<keyword evidence="3" id="KW-1185">Reference proteome</keyword>
<dbReference type="PANTHER" id="PTHR33121:SF23">
    <property type="entry name" value="CYCLIC DI-GMP PHOSPHODIESTERASE PDEB"/>
    <property type="match status" value="1"/>
</dbReference>
<dbReference type="InterPro" id="IPR001633">
    <property type="entry name" value="EAL_dom"/>
</dbReference>
<comment type="caution">
    <text evidence="2">The sequence shown here is derived from an EMBL/GenBank/DDBJ whole genome shotgun (WGS) entry which is preliminary data.</text>
</comment>
<organism evidence="2 3">
    <name type="scientific">Micromonospora lupini str. Lupac 08</name>
    <dbReference type="NCBI Taxonomy" id="1150864"/>
    <lineage>
        <taxon>Bacteria</taxon>
        <taxon>Bacillati</taxon>
        <taxon>Actinomycetota</taxon>
        <taxon>Actinomycetes</taxon>
        <taxon>Micromonosporales</taxon>
        <taxon>Micromonosporaceae</taxon>
        <taxon>Micromonospora</taxon>
    </lineage>
</organism>
<dbReference type="Gene3D" id="3.30.70.270">
    <property type="match status" value="1"/>
</dbReference>
<protein>
    <submittedName>
        <fullName evidence="2">Putative Diguanylate cyclase/phosphodiesterase with PAS/PAC sensor</fullName>
    </submittedName>
</protein>
<dbReference type="SUPFAM" id="SSF55073">
    <property type="entry name" value="Nucleotide cyclase"/>
    <property type="match status" value="1"/>
</dbReference>
<dbReference type="InterPro" id="IPR029787">
    <property type="entry name" value="Nucleotide_cyclase"/>
</dbReference>
<dbReference type="SUPFAM" id="SSF55785">
    <property type="entry name" value="PYP-like sensor domain (PAS domain)"/>
    <property type="match status" value="1"/>
</dbReference>
<dbReference type="InterPro" id="IPR013655">
    <property type="entry name" value="PAS_fold_3"/>
</dbReference>
<dbReference type="RefSeq" id="WP_007463693.1">
    <property type="nucleotide sequence ID" value="NZ_HF570108.1"/>
</dbReference>
<dbReference type="Proteomes" id="UP000003448">
    <property type="component" value="Unassembled WGS sequence"/>
</dbReference>
<proteinExistence type="predicted"/>
<dbReference type="Gene3D" id="3.20.20.450">
    <property type="entry name" value="EAL domain"/>
    <property type="match status" value="1"/>
</dbReference>
<dbReference type="NCBIfam" id="TIGR00229">
    <property type="entry name" value="sensory_box"/>
    <property type="match status" value="1"/>
</dbReference>